<dbReference type="PANTHER" id="PTHR22750">
    <property type="entry name" value="G-PROTEIN COUPLED RECEPTOR"/>
    <property type="match status" value="1"/>
</dbReference>
<dbReference type="EMBL" id="LSMT01000041">
    <property type="protein sequence ID" value="PFX31080.1"/>
    <property type="molecule type" value="Genomic_DNA"/>
</dbReference>
<evidence type="ECO:0000256" key="5">
    <source>
        <dbReference type="ARBA" id="ARBA00023136"/>
    </source>
</evidence>
<dbReference type="InterPro" id="IPR017452">
    <property type="entry name" value="GPCR_Rhodpsn_7TM"/>
</dbReference>
<dbReference type="InterPro" id="IPR000276">
    <property type="entry name" value="GPCR_Rhodpsn"/>
</dbReference>
<accession>A0A2B4SQC5</accession>
<dbReference type="CDD" id="cd00637">
    <property type="entry name" value="7tm_classA_rhodopsin-like"/>
    <property type="match status" value="1"/>
</dbReference>
<evidence type="ECO:0000313" key="9">
    <source>
        <dbReference type="Proteomes" id="UP000225706"/>
    </source>
</evidence>
<name>A0A2B4SQC5_STYPI</name>
<dbReference type="PROSITE" id="PS50262">
    <property type="entry name" value="G_PROTEIN_RECEP_F1_2"/>
    <property type="match status" value="1"/>
</dbReference>
<reference evidence="9" key="1">
    <citation type="journal article" date="2017" name="bioRxiv">
        <title>Comparative analysis of the genomes of Stylophora pistillata and Acropora digitifera provides evidence for extensive differences between species of corals.</title>
        <authorList>
            <person name="Voolstra C.R."/>
            <person name="Li Y."/>
            <person name="Liew Y.J."/>
            <person name="Baumgarten S."/>
            <person name="Zoccola D."/>
            <person name="Flot J.-F."/>
            <person name="Tambutte S."/>
            <person name="Allemand D."/>
            <person name="Aranda M."/>
        </authorList>
    </citation>
    <scope>NUCLEOTIDE SEQUENCE [LARGE SCALE GENOMIC DNA]</scope>
</reference>
<dbReference type="PRINTS" id="PR00237">
    <property type="entry name" value="GPCRRHODOPSN"/>
</dbReference>
<feature type="transmembrane region" description="Helical" evidence="6">
    <location>
        <begin position="98"/>
        <end position="119"/>
    </location>
</feature>
<keyword evidence="4 6" id="KW-1133">Transmembrane helix</keyword>
<evidence type="ECO:0000256" key="2">
    <source>
        <dbReference type="ARBA" id="ARBA00022475"/>
    </source>
</evidence>
<protein>
    <submittedName>
        <fullName evidence="8">Trace amine-associated receptor 9</fullName>
    </submittedName>
</protein>
<evidence type="ECO:0000256" key="1">
    <source>
        <dbReference type="ARBA" id="ARBA00004651"/>
    </source>
</evidence>
<dbReference type="OrthoDB" id="5964254at2759"/>
<feature type="transmembrane region" description="Helical" evidence="6">
    <location>
        <begin position="27"/>
        <end position="48"/>
    </location>
</feature>
<keyword evidence="5 6" id="KW-0472">Membrane</keyword>
<dbReference type="Proteomes" id="UP000225706">
    <property type="component" value="Unassembled WGS sequence"/>
</dbReference>
<sequence>MSTINLVSNIQEDDISTLRTSRLINSILNAICSFPAAFGNGIILIVIWRTPSLHSPSNTLLFGLALTDFLVGLVTQPLKVTSSVVYLESDEEGPITLALAFDVLSVVSSGSSFMIATAISVDRRARVQQEEIESVDLAGMERRFARPP</sequence>
<feature type="domain" description="G-protein coupled receptors family 1 profile" evidence="7">
    <location>
        <begin position="39"/>
        <end position="148"/>
    </location>
</feature>
<proteinExistence type="predicted"/>
<evidence type="ECO:0000313" key="8">
    <source>
        <dbReference type="EMBL" id="PFX31080.1"/>
    </source>
</evidence>
<evidence type="ECO:0000256" key="4">
    <source>
        <dbReference type="ARBA" id="ARBA00022989"/>
    </source>
</evidence>
<dbReference type="Pfam" id="PF00001">
    <property type="entry name" value="7tm_1"/>
    <property type="match status" value="1"/>
</dbReference>
<keyword evidence="3 6" id="KW-0812">Transmembrane</keyword>
<gene>
    <name evidence="8" type="primary">TAAR9</name>
    <name evidence="8" type="ORF">AWC38_SpisGene4154</name>
</gene>
<keyword evidence="2" id="KW-1003">Cell membrane</keyword>
<dbReference type="GO" id="GO:0005886">
    <property type="term" value="C:plasma membrane"/>
    <property type="evidence" value="ECO:0007669"/>
    <property type="project" value="UniProtKB-SubCell"/>
</dbReference>
<evidence type="ECO:0000256" key="6">
    <source>
        <dbReference type="SAM" id="Phobius"/>
    </source>
</evidence>
<organism evidence="8 9">
    <name type="scientific">Stylophora pistillata</name>
    <name type="common">Smooth cauliflower coral</name>
    <dbReference type="NCBI Taxonomy" id="50429"/>
    <lineage>
        <taxon>Eukaryota</taxon>
        <taxon>Metazoa</taxon>
        <taxon>Cnidaria</taxon>
        <taxon>Anthozoa</taxon>
        <taxon>Hexacorallia</taxon>
        <taxon>Scleractinia</taxon>
        <taxon>Astrocoeniina</taxon>
        <taxon>Pocilloporidae</taxon>
        <taxon>Stylophora</taxon>
    </lineage>
</organism>
<dbReference type="GO" id="GO:0004930">
    <property type="term" value="F:G protein-coupled receptor activity"/>
    <property type="evidence" value="ECO:0007669"/>
    <property type="project" value="InterPro"/>
</dbReference>
<evidence type="ECO:0000259" key="7">
    <source>
        <dbReference type="PROSITE" id="PS50262"/>
    </source>
</evidence>
<dbReference type="AlphaFoldDB" id="A0A2B4SQC5"/>
<dbReference type="SUPFAM" id="SSF81321">
    <property type="entry name" value="Family A G protein-coupled receptor-like"/>
    <property type="match status" value="1"/>
</dbReference>
<keyword evidence="8" id="KW-0675">Receptor</keyword>
<comment type="caution">
    <text evidence="8">The sequence shown here is derived from an EMBL/GenBank/DDBJ whole genome shotgun (WGS) entry which is preliminary data.</text>
</comment>
<keyword evidence="9" id="KW-1185">Reference proteome</keyword>
<comment type="subcellular location">
    <subcellularLocation>
        <location evidence="1">Cell membrane</location>
        <topology evidence="1">Multi-pass membrane protein</topology>
    </subcellularLocation>
</comment>
<dbReference type="Gene3D" id="1.20.1070.10">
    <property type="entry name" value="Rhodopsin 7-helix transmembrane proteins"/>
    <property type="match status" value="1"/>
</dbReference>
<evidence type="ECO:0000256" key="3">
    <source>
        <dbReference type="ARBA" id="ARBA00022692"/>
    </source>
</evidence>